<keyword evidence="4" id="KW-0964">Secreted</keyword>
<gene>
    <name evidence="8" type="primary">flgL</name>
    <name evidence="8" type="ORF">A9E74_02276</name>
</gene>
<keyword evidence="9" id="KW-1185">Reference proteome</keyword>
<dbReference type="SUPFAM" id="SSF64518">
    <property type="entry name" value="Phase 1 flagellin"/>
    <property type="match status" value="1"/>
</dbReference>
<comment type="caution">
    <text evidence="8">The sequence shown here is derived from an EMBL/GenBank/DDBJ whole genome shotgun (WGS) entry which is preliminary data.</text>
</comment>
<evidence type="ECO:0000313" key="9">
    <source>
        <dbReference type="Proteomes" id="UP000094379"/>
    </source>
</evidence>
<dbReference type="Proteomes" id="UP000094379">
    <property type="component" value="Unassembled WGS sequence"/>
</dbReference>
<sequence length="301" mass="32989">MRISTNYITQQSLEAMLRQQNELAKTQLQVSTTKRILTPSDDPIGAVKMLDLQRQIGLAKQYQDNADVAESRLSTTDGVLKSAGDIMQRIRELAVQGLNDTNSDNARQGIAEEINQLNSSLVALVNSTDANGEYFFSGYQSDVQPFDTTTFAYNGDGGQRQLRVSDGYLVEINEPGNTLFVTQTVAGPNQAIFQTIQNFSNSLSTGTVGTPPNNGDFLANMDYAMDASLEARTRIGTRQNAITMQQDINESSKFSLETTLTQIEGLDMAEAISRLNLQSVGLQAAQQVYVKVQGLSLFNYL</sequence>
<proteinExistence type="inferred from homology"/>
<dbReference type="STRING" id="291169.A9E74_02276"/>
<accession>A0A1E3GPN0</accession>
<feature type="domain" description="Flagellin C-terminal" evidence="7">
    <location>
        <begin position="219"/>
        <end position="301"/>
    </location>
</feature>
<reference evidence="8 9" key="1">
    <citation type="submission" date="2016-07" db="EMBL/GenBank/DDBJ databases">
        <title>Draft Genome Sequence of Methylophaga muralis Bur 1.</title>
        <authorList>
            <person name="Vasilenko O.V."/>
            <person name="Doronina N.V."/>
            <person name="Shmareva M.N."/>
            <person name="Tarlachkov S.V."/>
            <person name="Mustakhimov I."/>
            <person name="Trotsenko Y.A."/>
        </authorList>
    </citation>
    <scope>NUCLEOTIDE SEQUENCE [LARGE SCALE GENOMIC DNA]</scope>
    <source>
        <strain evidence="8 9">Bur 1</strain>
    </source>
</reference>
<protein>
    <submittedName>
        <fullName evidence="8">Flagellar hook-associated protein 3</fullName>
    </submittedName>
</protein>
<dbReference type="PANTHER" id="PTHR42792">
    <property type="entry name" value="FLAGELLIN"/>
    <property type="match status" value="1"/>
</dbReference>
<evidence type="ECO:0000256" key="1">
    <source>
        <dbReference type="ARBA" id="ARBA00004365"/>
    </source>
</evidence>
<dbReference type="PATRIC" id="fig|291169.3.peg.2284"/>
<dbReference type="InterPro" id="IPR013384">
    <property type="entry name" value="Flagell_FlgL"/>
</dbReference>
<evidence type="ECO:0000259" key="6">
    <source>
        <dbReference type="Pfam" id="PF00669"/>
    </source>
</evidence>
<keyword evidence="8" id="KW-0282">Flagellum</keyword>
<dbReference type="GO" id="GO:0005198">
    <property type="term" value="F:structural molecule activity"/>
    <property type="evidence" value="ECO:0007669"/>
    <property type="project" value="InterPro"/>
</dbReference>
<dbReference type="Pfam" id="PF00700">
    <property type="entry name" value="Flagellin_C"/>
    <property type="match status" value="1"/>
</dbReference>
<name>A0A1E3GPN0_9GAMM</name>
<evidence type="ECO:0000256" key="2">
    <source>
        <dbReference type="ARBA" id="ARBA00004613"/>
    </source>
</evidence>
<dbReference type="RefSeq" id="WP_069296672.1">
    <property type="nucleotide sequence ID" value="NZ_MCRI01000031.1"/>
</dbReference>
<comment type="subcellular location">
    <subcellularLocation>
        <location evidence="1">Bacterial flagellum</location>
    </subcellularLocation>
    <subcellularLocation>
        <location evidence="2">Secreted</location>
    </subcellularLocation>
</comment>
<dbReference type="EMBL" id="MCRI01000031">
    <property type="protein sequence ID" value="ODN65994.1"/>
    <property type="molecule type" value="Genomic_DNA"/>
</dbReference>
<dbReference type="PANTHER" id="PTHR42792:SF1">
    <property type="entry name" value="FLAGELLAR HOOK-ASSOCIATED PROTEIN 3"/>
    <property type="match status" value="1"/>
</dbReference>
<dbReference type="Gene3D" id="1.20.1330.10">
    <property type="entry name" value="f41 fragment of flagellin, N-terminal domain"/>
    <property type="match status" value="1"/>
</dbReference>
<dbReference type="NCBIfam" id="TIGR02550">
    <property type="entry name" value="flagell_flgL"/>
    <property type="match status" value="1"/>
</dbReference>
<dbReference type="GO" id="GO:0071973">
    <property type="term" value="P:bacterial-type flagellum-dependent cell motility"/>
    <property type="evidence" value="ECO:0007669"/>
    <property type="project" value="InterPro"/>
</dbReference>
<keyword evidence="8" id="KW-0966">Cell projection</keyword>
<dbReference type="AlphaFoldDB" id="A0A1E3GPN0"/>
<evidence type="ECO:0000256" key="3">
    <source>
        <dbReference type="ARBA" id="ARBA00005709"/>
    </source>
</evidence>
<evidence type="ECO:0000259" key="7">
    <source>
        <dbReference type="Pfam" id="PF00700"/>
    </source>
</evidence>
<comment type="similarity">
    <text evidence="3">Belongs to the bacterial flagellin family.</text>
</comment>
<evidence type="ECO:0000313" key="8">
    <source>
        <dbReference type="EMBL" id="ODN65994.1"/>
    </source>
</evidence>
<feature type="domain" description="Flagellin N-terminal" evidence="6">
    <location>
        <begin position="3"/>
        <end position="140"/>
    </location>
</feature>
<keyword evidence="5" id="KW-0975">Bacterial flagellum</keyword>
<dbReference type="GO" id="GO:0005576">
    <property type="term" value="C:extracellular region"/>
    <property type="evidence" value="ECO:0007669"/>
    <property type="project" value="UniProtKB-SubCell"/>
</dbReference>
<dbReference type="Pfam" id="PF00669">
    <property type="entry name" value="Flagellin_N"/>
    <property type="match status" value="1"/>
</dbReference>
<organism evidence="8 9">
    <name type="scientific">Methylophaga muralis</name>
    <dbReference type="NCBI Taxonomy" id="291169"/>
    <lineage>
        <taxon>Bacteria</taxon>
        <taxon>Pseudomonadati</taxon>
        <taxon>Pseudomonadota</taxon>
        <taxon>Gammaproteobacteria</taxon>
        <taxon>Thiotrichales</taxon>
        <taxon>Piscirickettsiaceae</taxon>
        <taxon>Methylophaga</taxon>
    </lineage>
</organism>
<dbReference type="InterPro" id="IPR001492">
    <property type="entry name" value="Flagellin"/>
</dbReference>
<evidence type="ECO:0000256" key="4">
    <source>
        <dbReference type="ARBA" id="ARBA00022525"/>
    </source>
</evidence>
<dbReference type="GO" id="GO:0009424">
    <property type="term" value="C:bacterial-type flagellum hook"/>
    <property type="evidence" value="ECO:0007669"/>
    <property type="project" value="InterPro"/>
</dbReference>
<evidence type="ECO:0000256" key="5">
    <source>
        <dbReference type="ARBA" id="ARBA00023143"/>
    </source>
</evidence>
<dbReference type="PRINTS" id="PR00207">
    <property type="entry name" value="FLAGELLIN"/>
</dbReference>
<keyword evidence="8" id="KW-0969">Cilium</keyword>
<dbReference type="InterPro" id="IPR001029">
    <property type="entry name" value="Flagellin_N"/>
</dbReference>
<dbReference type="InterPro" id="IPR046358">
    <property type="entry name" value="Flagellin_C"/>
</dbReference>